<comment type="caution">
    <text evidence="1">The sequence shown here is derived from an EMBL/GenBank/DDBJ whole genome shotgun (WGS) entry which is preliminary data.</text>
</comment>
<evidence type="ECO:0000313" key="1">
    <source>
        <dbReference type="EMBL" id="KAK7412213.1"/>
    </source>
</evidence>
<dbReference type="EMBL" id="JAYMYS010000001">
    <property type="protein sequence ID" value="KAK7412213.1"/>
    <property type="molecule type" value="Genomic_DNA"/>
</dbReference>
<dbReference type="AlphaFoldDB" id="A0AAN9T4J4"/>
<protein>
    <submittedName>
        <fullName evidence="1">Uncharacterized protein</fullName>
    </submittedName>
</protein>
<keyword evidence="2" id="KW-1185">Reference proteome</keyword>
<name>A0AAN9T4J4_PSOTE</name>
<evidence type="ECO:0000313" key="2">
    <source>
        <dbReference type="Proteomes" id="UP001386955"/>
    </source>
</evidence>
<reference evidence="1 2" key="1">
    <citation type="submission" date="2024-01" db="EMBL/GenBank/DDBJ databases">
        <title>The genomes of 5 underutilized Papilionoideae crops provide insights into root nodulation and disease resistanc.</title>
        <authorList>
            <person name="Jiang F."/>
        </authorList>
    </citation>
    <scope>NUCLEOTIDE SEQUENCE [LARGE SCALE GENOMIC DNA]</scope>
    <source>
        <strain evidence="1">DUOXIRENSHENG_FW03</strain>
        <tissue evidence="1">Leaves</tissue>
    </source>
</reference>
<dbReference type="Proteomes" id="UP001386955">
    <property type="component" value="Unassembled WGS sequence"/>
</dbReference>
<proteinExistence type="predicted"/>
<organism evidence="1 2">
    <name type="scientific">Psophocarpus tetragonolobus</name>
    <name type="common">Winged bean</name>
    <name type="synonym">Dolichos tetragonolobus</name>
    <dbReference type="NCBI Taxonomy" id="3891"/>
    <lineage>
        <taxon>Eukaryota</taxon>
        <taxon>Viridiplantae</taxon>
        <taxon>Streptophyta</taxon>
        <taxon>Embryophyta</taxon>
        <taxon>Tracheophyta</taxon>
        <taxon>Spermatophyta</taxon>
        <taxon>Magnoliopsida</taxon>
        <taxon>eudicotyledons</taxon>
        <taxon>Gunneridae</taxon>
        <taxon>Pentapetalae</taxon>
        <taxon>rosids</taxon>
        <taxon>fabids</taxon>
        <taxon>Fabales</taxon>
        <taxon>Fabaceae</taxon>
        <taxon>Papilionoideae</taxon>
        <taxon>50 kb inversion clade</taxon>
        <taxon>NPAAA clade</taxon>
        <taxon>indigoferoid/millettioid clade</taxon>
        <taxon>Phaseoleae</taxon>
        <taxon>Psophocarpus</taxon>
    </lineage>
</organism>
<sequence length="70" mass="8069">MTTISHRPKQIECIVRANVSIDRFGNAVFIREQPLSKHSSFYRISFIKQKPSFQRNLDTLYSNASVGLLL</sequence>
<gene>
    <name evidence="1" type="ORF">VNO78_03663</name>
</gene>
<accession>A0AAN9T4J4</accession>